<sequence>MIPPATFPNTGPGTAEHPSAAPAPEGTAQPATPAAPAEPQAAPQPEHAAKPEAAPRHEASPAPAPQRGGGFGGALAGGIIAAALGFFIAWFFLGRDDAAEQAQADRLDAIEQQLAELPPPADLQPLTDQVDAAQQASETALADLGTSVSSQIDEITARLGDLETRVTDLEGEPSEDGTLTETAIARWQDEVDALRQDFQSRAESLETDLRSQLDDLQAQADAAEERLQETRETAQQVTQDAEAAAARSAARAALEQLRADLDTGSAYAQPLNTISEAEVAIPEGLSDHAEDGVPMIAALREDFEPAAREALSAARLAGEAGEDGGSRVGSFLRSQLQVRSTGPRTGDDADAVLSRAQDALRQGRLQDALSEVEGLPQAARDEMSGWIEAARIRAGATAAADDLAASLNEE</sequence>
<gene>
    <name evidence="8" type="ORF">DFP88_102422</name>
</gene>
<dbReference type="OrthoDB" id="7659420at2"/>
<protein>
    <submittedName>
        <fullName evidence="8">Inner membrane protein</fullName>
    </submittedName>
</protein>
<comment type="caution">
    <text evidence="8">The sequence shown here is derived from an EMBL/GenBank/DDBJ whole genome shotgun (WGS) entry which is preliminary data.</text>
</comment>
<accession>A0A318SRR1</accession>
<evidence type="ECO:0000256" key="2">
    <source>
        <dbReference type="ARBA" id="ARBA00022692"/>
    </source>
</evidence>
<feature type="transmembrane region" description="Helical" evidence="7">
    <location>
        <begin position="71"/>
        <end position="93"/>
    </location>
</feature>
<name>A0A318SRR1_9RHOB</name>
<evidence type="ECO:0000256" key="3">
    <source>
        <dbReference type="ARBA" id="ARBA00022989"/>
    </source>
</evidence>
<evidence type="ECO:0000256" key="6">
    <source>
        <dbReference type="SAM" id="MobiDB-lite"/>
    </source>
</evidence>
<dbReference type="RefSeq" id="WP_110813700.1">
    <property type="nucleotide sequence ID" value="NZ_QJTE01000002.1"/>
</dbReference>
<evidence type="ECO:0000313" key="8">
    <source>
        <dbReference type="EMBL" id="PYE84621.1"/>
    </source>
</evidence>
<evidence type="ECO:0000256" key="1">
    <source>
        <dbReference type="ARBA" id="ARBA00004370"/>
    </source>
</evidence>
<feature type="compositionally biased region" description="Low complexity" evidence="6">
    <location>
        <begin position="20"/>
        <end position="46"/>
    </location>
</feature>
<keyword evidence="5" id="KW-0175">Coiled coil</keyword>
<evidence type="ECO:0000256" key="7">
    <source>
        <dbReference type="SAM" id="Phobius"/>
    </source>
</evidence>
<proteinExistence type="predicted"/>
<evidence type="ECO:0000256" key="5">
    <source>
        <dbReference type="SAM" id="Coils"/>
    </source>
</evidence>
<keyword evidence="9" id="KW-1185">Reference proteome</keyword>
<dbReference type="GO" id="GO:0016020">
    <property type="term" value="C:membrane"/>
    <property type="evidence" value="ECO:0007669"/>
    <property type="project" value="UniProtKB-SubCell"/>
</dbReference>
<feature type="region of interest" description="Disordered" evidence="6">
    <location>
        <begin position="1"/>
        <end position="68"/>
    </location>
</feature>
<dbReference type="Proteomes" id="UP000248311">
    <property type="component" value="Unassembled WGS sequence"/>
</dbReference>
<feature type="compositionally biased region" description="Basic and acidic residues" evidence="6">
    <location>
        <begin position="47"/>
        <end position="59"/>
    </location>
</feature>
<dbReference type="InterPro" id="IPR019133">
    <property type="entry name" value="MIC60"/>
</dbReference>
<organism evidence="8 9">
    <name type="scientific">Pseudoroseicyclus aestuarii</name>
    <dbReference type="NCBI Taxonomy" id="1795041"/>
    <lineage>
        <taxon>Bacteria</taxon>
        <taxon>Pseudomonadati</taxon>
        <taxon>Pseudomonadota</taxon>
        <taxon>Alphaproteobacteria</taxon>
        <taxon>Rhodobacterales</taxon>
        <taxon>Paracoccaceae</taxon>
        <taxon>Pseudoroseicyclus</taxon>
    </lineage>
</organism>
<keyword evidence="2 7" id="KW-0812">Transmembrane</keyword>
<dbReference type="AlphaFoldDB" id="A0A318SRR1"/>
<evidence type="ECO:0000313" key="9">
    <source>
        <dbReference type="Proteomes" id="UP000248311"/>
    </source>
</evidence>
<dbReference type="Pfam" id="PF09731">
    <property type="entry name" value="Mitofilin"/>
    <property type="match status" value="1"/>
</dbReference>
<dbReference type="EMBL" id="QJTE01000002">
    <property type="protein sequence ID" value="PYE84621.1"/>
    <property type="molecule type" value="Genomic_DNA"/>
</dbReference>
<feature type="coiled-coil region" evidence="5">
    <location>
        <begin position="206"/>
        <end position="247"/>
    </location>
</feature>
<comment type="subcellular location">
    <subcellularLocation>
        <location evidence="1">Membrane</location>
    </subcellularLocation>
</comment>
<evidence type="ECO:0000256" key="4">
    <source>
        <dbReference type="ARBA" id="ARBA00023136"/>
    </source>
</evidence>
<dbReference type="Gene3D" id="1.10.287.1490">
    <property type="match status" value="1"/>
</dbReference>
<keyword evidence="3 7" id="KW-1133">Transmembrane helix</keyword>
<keyword evidence="4 7" id="KW-0472">Membrane</keyword>
<reference evidence="8 9" key="1">
    <citation type="submission" date="2018-06" db="EMBL/GenBank/DDBJ databases">
        <title>Genomic Encyclopedia of Type Strains, Phase III (KMG-III): the genomes of soil and plant-associated and newly described type strains.</title>
        <authorList>
            <person name="Whitman W."/>
        </authorList>
    </citation>
    <scope>NUCLEOTIDE SEQUENCE [LARGE SCALE GENOMIC DNA]</scope>
    <source>
        <strain evidence="8 9">CECT 9025</strain>
    </source>
</reference>